<organism evidence="1 2">
    <name type="scientific">Sphaerisporangium flaviroseum</name>
    <dbReference type="NCBI Taxonomy" id="509199"/>
    <lineage>
        <taxon>Bacteria</taxon>
        <taxon>Bacillati</taxon>
        <taxon>Actinomycetota</taxon>
        <taxon>Actinomycetes</taxon>
        <taxon>Streptosporangiales</taxon>
        <taxon>Streptosporangiaceae</taxon>
        <taxon>Sphaerisporangium</taxon>
    </lineage>
</organism>
<evidence type="ECO:0000313" key="1">
    <source>
        <dbReference type="EMBL" id="GAA3826178.1"/>
    </source>
</evidence>
<dbReference type="Proteomes" id="UP001500888">
    <property type="component" value="Unassembled WGS sequence"/>
</dbReference>
<accession>A0ABP7ISX1</accession>
<keyword evidence="2" id="KW-1185">Reference proteome</keyword>
<dbReference type="EMBL" id="BAAAZR010000020">
    <property type="protein sequence ID" value="GAA3826178.1"/>
    <property type="molecule type" value="Genomic_DNA"/>
</dbReference>
<name>A0ABP7ISX1_9ACTN</name>
<protein>
    <submittedName>
        <fullName evidence="1">Uncharacterized protein</fullName>
    </submittedName>
</protein>
<reference evidence="2" key="1">
    <citation type="journal article" date="2019" name="Int. J. Syst. Evol. Microbiol.">
        <title>The Global Catalogue of Microorganisms (GCM) 10K type strain sequencing project: providing services to taxonomists for standard genome sequencing and annotation.</title>
        <authorList>
            <consortium name="The Broad Institute Genomics Platform"/>
            <consortium name="The Broad Institute Genome Sequencing Center for Infectious Disease"/>
            <person name="Wu L."/>
            <person name="Ma J."/>
        </authorList>
    </citation>
    <scope>NUCLEOTIDE SEQUENCE [LARGE SCALE GENOMIC DNA]</scope>
    <source>
        <strain evidence="2">JCM 16908</strain>
    </source>
</reference>
<gene>
    <name evidence="1" type="ORF">GCM10022226_53660</name>
</gene>
<sequence>MLRGPSQRVTLIGAVTAGRVEIACGVVHDPGEQRFPVDHVLAGPHQVNTDTVFTMARIRIEHLGSSAQLPGISMELAQDWSKLTARYGKTEQGPAFRWI</sequence>
<comment type="caution">
    <text evidence="1">The sequence shown here is derived from an EMBL/GenBank/DDBJ whole genome shotgun (WGS) entry which is preliminary data.</text>
</comment>
<proteinExistence type="predicted"/>
<evidence type="ECO:0000313" key="2">
    <source>
        <dbReference type="Proteomes" id="UP001500888"/>
    </source>
</evidence>